<keyword evidence="4 7" id="KW-0812">Transmembrane</keyword>
<dbReference type="Proteomes" id="UP000776983">
    <property type="component" value="Unassembled WGS sequence"/>
</dbReference>
<dbReference type="InterPro" id="IPR011701">
    <property type="entry name" value="MFS"/>
</dbReference>
<feature type="transmembrane region" description="Helical" evidence="7">
    <location>
        <begin position="216"/>
        <end position="237"/>
    </location>
</feature>
<dbReference type="InterPro" id="IPR020846">
    <property type="entry name" value="MFS_dom"/>
</dbReference>
<feature type="transmembrane region" description="Helical" evidence="7">
    <location>
        <begin position="281"/>
        <end position="299"/>
    </location>
</feature>
<feature type="transmembrane region" description="Helical" evidence="7">
    <location>
        <begin position="80"/>
        <end position="102"/>
    </location>
</feature>
<accession>A0ABS8CB16</accession>
<evidence type="ECO:0000256" key="7">
    <source>
        <dbReference type="SAM" id="Phobius"/>
    </source>
</evidence>
<feature type="domain" description="Major facilitator superfamily (MFS) profile" evidence="8">
    <location>
        <begin position="14"/>
        <end position="394"/>
    </location>
</feature>
<feature type="transmembrane region" description="Helical" evidence="7">
    <location>
        <begin position="168"/>
        <end position="187"/>
    </location>
</feature>
<dbReference type="Pfam" id="PF07690">
    <property type="entry name" value="MFS_1"/>
    <property type="match status" value="2"/>
</dbReference>
<evidence type="ECO:0000256" key="2">
    <source>
        <dbReference type="ARBA" id="ARBA00022448"/>
    </source>
</evidence>
<feature type="transmembrane region" description="Helical" evidence="7">
    <location>
        <begin position="305"/>
        <end position="325"/>
    </location>
</feature>
<dbReference type="PROSITE" id="PS50850">
    <property type="entry name" value="MFS"/>
    <property type="match status" value="1"/>
</dbReference>
<dbReference type="EMBL" id="JACDXW010000002">
    <property type="protein sequence ID" value="MCB5363203.1"/>
    <property type="molecule type" value="Genomic_DNA"/>
</dbReference>
<feature type="transmembrane region" description="Helical" evidence="7">
    <location>
        <begin position="249"/>
        <end position="269"/>
    </location>
</feature>
<comment type="caution">
    <text evidence="9">The sequence shown here is derived from an EMBL/GenBank/DDBJ whole genome shotgun (WGS) entry which is preliminary data.</text>
</comment>
<evidence type="ECO:0000313" key="9">
    <source>
        <dbReference type="EMBL" id="MCB5363203.1"/>
    </source>
</evidence>
<organism evidence="9 10">
    <name type="scientific">Mesopusillimonas faecipullorum</name>
    <dbReference type="NCBI Taxonomy" id="2755040"/>
    <lineage>
        <taxon>Bacteria</taxon>
        <taxon>Pseudomonadati</taxon>
        <taxon>Pseudomonadota</taxon>
        <taxon>Betaproteobacteria</taxon>
        <taxon>Burkholderiales</taxon>
        <taxon>Alcaligenaceae</taxon>
        <taxon>Mesopusillimonas</taxon>
    </lineage>
</organism>
<keyword evidence="10" id="KW-1185">Reference proteome</keyword>
<evidence type="ECO:0000259" key="8">
    <source>
        <dbReference type="PROSITE" id="PS50850"/>
    </source>
</evidence>
<dbReference type="CDD" id="cd17325">
    <property type="entry name" value="MFS_MdtG_SLC18_like"/>
    <property type="match status" value="1"/>
</dbReference>
<evidence type="ECO:0000313" key="10">
    <source>
        <dbReference type="Proteomes" id="UP000776983"/>
    </source>
</evidence>
<dbReference type="InterPro" id="IPR050171">
    <property type="entry name" value="MFS_Transporters"/>
</dbReference>
<dbReference type="RefSeq" id="WP_226953473.1">
    <property type="nucleotide sequence ID" value="NZ_JACDXW010000002.1"/>
</dbReference>
<sequence>MSNNDSSAFSWRAIAISAYGPSFLFGIAEGALFPVMALSAKALGANVAQAGVVVTLLGIGALLANLPAALFTARHGERRAMMAAAVFCSLALLLCVLANNVWWLGVGVLLFGAGSSVFLLARLTYLTEAVPMALRARALSTLGGVMRIGMFIGPFCAAALMHSLDLAGAYWVAIAALLAAGLLSYSLPDLVTAPAKTQASPISPGLLRTLRKHWRAYVTLGSVCALVNGIRACRQVIVPLWGLHIGLDPATTTLVYGLMAAMDVLLFYPAGRIMDIRGRRWAVVPSMLLMAAGFAWMIASDSLLSFTLACMLIGLGNGMGSGIVMTIGADISPPNARTQFLGGWRLLNDVGSSGGPILVSALAAAATLATGISLISVVGLIAAALFWRWLPADNQPAKVPGLRQGQRLKQE</sequence>
<dbReference type="PANTHER" id="PTHR23517">
    <property type="entry name" value="RESISTANCE PROTEIN MDTM, PUTATIVE-RELATED-RELATED"/>
    <property type="match status" value="1"/>
</dbReference>
<keyword evidence="6 7" id="KW-0472">Membrane</keyword>
<feature type="transmembrane region" description="Helical" evidence="7">
    <location>
        <begin position="372"/>
        <end position="390"/>
    </location>
</feature>
<evidence type="ECO:0000256" key="3">
    <source>
        <dbReference type="ARBA" id="ARBA00022475"/>
    </source>
</evidence>
<keyword evidence="5 7" id="KW-1133">Transmembrane helix</keyword>
<reference evidence="9 10" key="1">
    <citation type="submission" date="2020-07" db="EMBL/GenBank/DDBJ databases">
        <title>Pusillimonas sp. nov., isolated from poultry manure in Taiwan.</title>
        <authorList>
            <person name="Lin S.-Y."/>
            <person name="Tang Y.-S."/>
            <person name="Young C.-C."/>
        </authorList>
    </citation>
    <scope>NUCLEOTIDE SEQUENCE [LARGE SCALE GENOMIC DNA]</scope>
    <source>
        <strain evidence="9 10">CC-YST705</strain>
    </source>
</reference>
<name>A0ABS8CB16_9BURK</name>
<dbReference type="Gene3D" id="1.20.1250.20">
    <property type="entry name" value="MFS general substrate transporter like domains"/>
    <property type="match status" value="2"/>
</dbReference>
<evidence type="ECO:0000256" key="6">
    <source>
        <dbReference type="ARBA" id="ARBA00023136"/>
    </source>
</evidence>
<dbReference type="PANTHER" id="PTHR23517:SF3">
    <property type="entry name" value="INTEGRAL MEMBRANE TRANSPORT PROTEIN"/>
    <property type="match status" value="1"/>
</dbReference>
<gene>
    <name evidence="9" type="ORF">H0484_05460</name>
</gene>
<evidence type="ECO:0000256" key="5">
    <source>
        <dbReference type="ARBA" id="ARBA00022989"/>
    </source>
</evidence>
<comment type="subcellular location">
    <subcellularLocation>
        <location evidence="1">Cell membrane</location>
        <topology evidence="1">Multi-pass membrane protein</topology>
    </subcellularLocation>
</comment>
<feature type="transmembrane region" description="Helical" evidence="7">
    <location>
        <begin position="138"/>
        <end position="162"/>
    </location>
</feature>
<dbReference type="SUPFAM" id="SSF103473">
    <property type="entry name" value="MFS general substrate transporter"/>
    <property type="match status" value="1"/>
</dbReference>
<evidence type="ECO:0000256" key="4">
    <source>
        <dbReference type="ARBA" id="ARBA00022692"/>
    </source>
</evidence>
<keyword evidence="3" id="KW-1003">Cell membrane</keyword>
<dbReference type="InterPro" id="IPR036259">
    <property type="entry name" value="MFS_trans_sf"/>
</dbReference>
<feature type="transmembrane region" description="Helical" evidence="7">
    <location>
        <begin position="12"/>
        <end position="35"/>
    </location>
</feature>
<proteinExistence type="predicted"/>
<evidence type="ECO:0000256" key="1">
    <source>
        <dbReference type="ARBA" id="ARBA00004651"/>
    </source>
</evidence>
<keyword evidence="2" id="KW-0813">Transport</keyword>
<feature type="transmembrane region" description="Helical" evidence="7">
    <location>
        <begin position="108"/>
        <end position="126"/>
    </location>
</feature>
<feature type="transmembrane region" description="Helical" evidence="7">
    <location>
        <begin position="47"/>
        <end position="68"/>
    </location>
</feature>
<protein>
    <submittedName>
        <fullName evidence="9">MFS transporter</fullName>
    </submittedName>
</protein>